<feature type="signal peptide" evidence="2">
    <location>
        <begin position="1"/>
        <end position="22"/>
    </location>
</feature>
<gene>
    <name evidence="3" type="ORF">PLESHI_04347</name>
</gene>
<comment type="caution">
    <text evidence="3">The sequence shown here is derived from an EMBL/GenBank/DDBJ whole genome shotgun (WGS) entry which is preliminary data.</text>
</comment>
<name>R8ATT2_PLESH</name>
<evidence type="ECO:0000313" key="4">
    <source>
        <dbReference type="Proteomes" id="UP000014012"/>
    </source>
</evidence>
<dbReference type="AlphaFoldDB" id="R8ATT2"/>
<reference evidence="3 4" key="1">
    <citation type="journal article" date="2013" name="Genome Announc.">
        <title>Genome Sequence of Plesiomonas shigelloides Strain 302-73 (Serotype O1).</title>
        <authorList>
            <person name="Pique N."/>
            <person name="Aquilini E."/>
            <person name="Alioto T."/>
            <person name="Minana-Galbis D."/>
            <person name="Tomas J.M."/>
        </authorList>
    </citation>
    <scope>NUCLEOTIDE SEQUENCE [LARGE SCALE GENOMIC DNA]</scope>
    <source>
        <strain evidence="3 4">302-73</strain>
    </source>
</reference>
<keyword evidence="1 2" id="KW-0732">Signal</keyword>
<evidence type="ECO:0008006" key="5">
    <source>
        <dbReference type="Google" id="ProtNLM"/>
    </source>
</evidence>
<organism evidence="3 4">
    <name type="scientific">Plesiomonas shigelloides 302-73</name>
    <dbReference type="NCBI Taxonomy" id="1315976"/>
    <lineage>
        <taxon>Bacteria</taxon>
        <taxon>Pseudomonadati</taxon>
        <taxon>Pseudomonadota</taxon>
        <taxon>Gammaproteobacteria</taxon>
        <taxon>Enterobacterales</taxon>
        <taxon>Enterobacteriaceae</taxon>
        <taxon>Plesiomonas</taxon>
    </lineage>
</organism>
<evidence type="ECO:0000313" key="3">
    <source>
        <dbReference type="EMBL" id="EON89759.1"/>
    </source>
</evidence>
<dbReference type="PATRIC" id="fig|1315976.3.peg.850"/>
<dbReference type="Gene3D" id="2.40.160.40">
    <property type="entry name" value="monomeric porin ompg"/>
    <property type="match status" value="1"/>
</dbReference>
<dbReference type="InterPro" id="IPR009331">
    <property type="entry name" value="Oligogalacturonate-sp_porin"/>
</dbReference>
<keyword evidence="4" id="KW-1185">Reference proteome</keyword>
<dbReference type="GO" id="GO:0009279">
    <property type="term" value="C:cell outer membrane"/>
    <property type="evidence" value="ECO:0007669"/>
    <property type="project" value="TreeGrafter"/>
</dbReference>
<dbReference type="PANTHER" id="PTHR38105">
    <property type="entry name" value="OUTER MEMBRANE PROTEIN-RELATED-RELATED"/>
    <property type="match status" value="1"/>
</dbReference>
<sequence length="242" mass="28631">MHTLTKTILVLSLTALSSQAMANTYKTTLEYRHQYVDGARKHSDRIKAFLDTGKNIGFELDARYNNEQKDKMFDSMSMNGSEFSAFYYNSLNKNTTGIAGLSLDFVPEGLIYVPYVRLNYKFDNNIRLQGRYKWKFWDYGMTGVDGQNYHSKIQQFDTWLGYSLQNWDFQYEFQIWQEMVDNAKPLFNNKDTNYSHNIRLMYTYKTTEGTAWKPFVEVGNVSESRITDERQTRYRVGIKYTW</sequence>
<dbReference type="GO" id="GO:0015772">
    <property type="term" value="P:oligosaccharide transport"/>
    <property type="evidence" value="ECO:0007669"/>
    <property type="project" value="TreeGrafter"/>
</dbReference>
<dbReference type="InterPro" id="IPR053713">
    <property type="entry name" value="Bact_OM_Channel_sf"/>
</dbReference>
<accession>R8ATT2</accession>
<evidence type="ECO:0000256" key="2">
    <source>
        <dbReference type="SAM" id="SignalP"/>
    </source>
</evidence>
<dbReference type="HOGENOM" id="CLU_081853_0_0_6"/>
<evidence type="ECO:0000256" key="1">
    <source>
        <dbReference type="ARBA" id="ARBA00022729"/>
    </source>
</evidence>
<dbReference type="Proteomes" id="UP000014012">
    <property type="component" value="Unassembled WGS sequence"/>
</dbReference>
<feature type="chain" id="PRO_5004452074" description="Oligogalacturonate-specific porin" evidence="2">
    <location>
        <begin position="23"/>
        <end position="242"/>
    </location>
</feature>
<dbReference type="RefSeq" id="WP_010862498.1">
    <property type="nucleotide sequence ID" value="NZ_KB944507.1"/>
</dbReference>
<dbReference type="Pfam" id="PF06178">
    <property type="entry name" value="KdgM"/>
    <property type="match status" value="1"/>
</dbReference>
<proteinExistence type="predicted"/>
<dbReference type="PANTHER" id="PTHR38105:SF5">
    <property type="entry name" value="OUTER MEMBRANE PROTEIN"/>
    <property type="match status" value="1"/>
</dbReference>
<dbReference type="GO" id="GO:0015288">
    <property type="term" value="F:porin activity"/>
    <property type="evidence" value="ECO:0007669"/>
    <property type="project" value="TreeGrafter"/>
</dbReference>
<dbReference type="OrthoDB" id="5817226at2"/>
<dbReference type="EMBL" id="AQQO01000028">
    <property type="protein sequence ID" value="EON89759.1"/>
    <property type="molecule type" value="Genomic_DNA"/>
</dbReference>
<protein>
    <recommendedName>
        <fullName evidence="5">Oligogalacturonate-specific porin</fullName>
    </recommendedName>
</protein>